<feature type="non-terminal residue" evidence="2">
    <location>
        <position position="71"/>
    </location>
</feature>
<feature type="region of interest" description="Disordered" evidence="1">
    <location>
        <begin position="50"/>
        <end position="71"/>
    </location>
</feature>
<keyword evidence="3" id="KW-1185">Reference proteome</keyword>
<evidence type="ECO:0000256" key="1">
    <source>
        <dbReference type="SAM" id="MobiDB-lite"/>
    </source>
</evidence>
<dbReference type="AlphaFoldDB" id="A0A3P7P1C1"/>
<accession>A0A3P7P1C1</accession>
<gene>
    <name evidence="2" type="ORF">DILT_LOCUS19206</name>
</gene>
<dbReference type="EMBL" id="UYRU01109422">
    <property type="protein sequence ID" value="VDN43873.1"/>
    <property type="molecule type" value="Genomic_DNA"/>
</dbReference>
<sequence length="71" mass="7828">MFQFLSFSTTRARRQRQLEVANITAAHDTVSQGTGSARRFEVLLGIPSPYDGVSTDDEESPAVIAKRRADT</sequence>
<dbReference type="Proteomes" id="UP000281553">
    <property type="component" value="Unassembled WGS sequence"/>
</dbReference>
<name>A0A3P7P1C1_DIBLA</name>
<evidence type="ECO:0000313" key="3">
    <source>
        <dbReference type="Proteomes" id="UP000281553"/>
    </source>
</evidence>
<proteinExistence type="predicted"/>
<protein>
    <submittedName>
        <fullName evidence="2">Uncharacterized protein</fullName>
    </submittedName>
</protein>
<reference evidence="2 3" key="1">
    <citation type="submission" date="2018-11" db="EMBL/GenBank/DDBJ databases">
        <authorList>
            <consortium name="Pathogen Informatics"/>
        </authorList>
    </citation>
    <scope>NUCLEOTIDE SEQUENCE [LARGE SCALE GENOMIC DNA]</scope>
</reference>
<organism evidence="2 3">
    <name type="scientific">Dibothriocephalus latus</name>
    <name type="common">Fish tapeworm</name>
    <name type="synonym">Diphyllobothrium latum</name>
    <dbReference type="NCBI Taxonomy" id="60516"/>
    <lineage>
        <taxon>Eukaryota</taxon>
        <taxon>Metazoa</taxon>
        <taxon>Spiralia</taxon>
        <taxon>Lophotrochozoa</taxon>
        <taxon>Platyhelminthes</taxon>
        <taxon>Cestoda</taxon>
        <taxon>Eucestoda</taxon>
        <taxon>Diphyllobothriidea</taxon>
        <taxon>Diphyllobothriidae</taxon>
        <taxon>Dibothriocephalus</taxon>
    </lineage>
</organism>
<evidence type="ECO:0000313" key="2">
    <source>
        <dbReference type="EMBL" id="VDN43873.1"/>
    </source>
</evidence>